<dbReference type="EMBL" id="JARBHB010000002">
    <property type="protein sequence ID" value="KAJ8893282.1"/>
    <property type="molecule type" value="Genomic_DNA"/>
</dbReference>
<dbReference type="Proteomes" id="UP001159363">
    <property type="component" value="Chromosome 2"/>
</dbReference>
<keyword evidence="3" id="KW-1133">Transmembrane helix</keyword>
<feature type="compositionally biased region" description="Low complexity" evidence="5">
    <location>
        <begin position="616"/>
        <end position="635"/>
    </location>
</feature>
<sequence length="719" mass="78509">MNKVMRPMAYLILHKAEEYTTIEVCTLHCGKAKRRQELIVEVCEPTVTQSCSENFDSCQRVTSYWSWPQKAFDVLHFQPTVAAYSYVQASHRQTESLVERLARRGDETSFVLRRNIVHFGDGVVGACGSEGRILRQTEQTEIQYTGSSMNPARTFGPAVMTGIWANHWVGPTSTTQLKELPEGGGNLHVKIGKASFLDYEVLRSRLGVLGGAAGGRGCRWHRLQPRAAALRASRQPAAAWPAHAGPRQPPLDVTIRVPCLVPRASCLLHAPSRLAPHCVCPSGNSSTRRKHILNYVPSIVTNFTGRMSLCAIIEVYAGRGSSTLHGWPAGAADKVIIARASEHRLHRTRNTAPSFEPLGSHDSCLDTRKMLLACTHATDVHLWPLLVAHFQAHCISQTYMQCRVGLVQLLEKTVTNELRACFVPCVLMKESSPATKDGISKRMRATSRAGFLGALPFAPPLLPTSTERGSSVVTHWTRILEDPGLIPRSDRPYFGFPWFSEIAPGECWDGSLTKAMAYSFSFLPQSLLPVQLRPSLLTSLSTRHFVTKRRPKFVNDGTPELDVTDPLRMRLWLMPGGGGVSRARLAGQSCSAELTTLYCCRCTGPGLSPVECWRDSPTGSSSRPTRATTRPAPTTSERALTAAEGCASTSPAPPGCWGSDDCAYHVPGLAALAHTDIALAGAKLQCGCGGKLLYSHLNSGLCQTFATISCRYHICTGHF</sequence>
<feature type="region of interest" description="Disordered" evidence="5">
    <location>
        <begin position="613"/>
        <end position="635"/>
    </location>
</feature>
<proteinExistence type="predicted"/>
<evidence type="ECO:0000256" key="3">
    <source>
        <dbReference type="ARBA" id="ARBA00022989"/>
    </source>
</evidence>
<evidence type="ECO:0000256" key="5">
    <source>
        <dbReference type="SAM" id="MobiDB-lite"/>
    </source>
</evidence>
<comment type="caution">
    <text evidence="6">The sequence shown here is derived from an EMBL/GenBank/DDBJ whole genome shotgun (WGS) entry which is preliminary data.</text>
</comment>
<name>A0ABQ9I9D8_9NEOP</name>
<keyword evidence="4" id="KW-0472">Membrane</keyword>
<organism evidence="6 7">
    <name type="scientific">Dryococelus australis</name>
    <dbReference type="NCBI Taxonomy" id="614101"/>
    <lineage>
        <taxon>Eukaryota</taxon>
        <taxon>Metazoa</taxon>
        <taxon>Ecdysozoa</taxon>
        <taxon>Arthropoda</taxon>
        <taxon>Hexapoda</taxon>
        <taxon>Insecta</taxon>
        <taxon>Pterygota</taxon>
        <taxon>Neoptera</taxon>
        <taxon>Polyneoptera</taxon>
        <taxon>Phasmatodea</taxon>
        <taxon>Verophasmatodea</taxon>
        <taxon>Anareolatae</taxon>
        <taxon>Phasmatidae</taxon>
        <taxon>Eurycanthinae</taxon>
        <taxon>Dryococelus</taxon>
    </lineage>
</organism>
<evidence type="ECO:0000313" key="7">
    <source>
        <dbReference type="Proteomes" id="UP001159363"/>
    </source>
</evidence>
<gene>
    <name evidence="6" type="ORF">PR048_005873</name>
</gene>
<evidence type="ECO:0000256" key="4">
    <source>
        <dbReference type="ARBA" id="ARBA00023136"/>
    </source>
</evidence>
<dbReference type="Pfam" id="PF00230">
    <property type="entry name" value="MIP"/>
    <property type="match status" value="1"/>
</dbReference>
<dbReference type="InterPro" id="IPR000425">
    <property type="entry name" value="MIP"/>
</dbReference>
<keyword evidence="7" id="KW-1185">Reference proteome</keyword>
<dbReference type="Gene3D" id="1.20.1080.10">
    <property type="entry name" value="Glycerol uptake facilitator protein"/>
    <property type="match status" value="1"/>
</dbReference>
<dbReference type="SUPFAM" id="SSF81338">
    <property type="entry name" value="Aquaporin-like"/>
    <property type="match status" value="1"/>
</dbReference>
<protein>
    <submittedName>
        <fullName evidence="6">Uncharacterized protein</fullName>
    </submittedName>
</protein>
<evidence type="ECO:0000256" key="2">
    <source>
        <dbReference type="ARBA" id="ARBA00022692"/>
    </source>
</evidence>
<reference evidence="6 7" key="1">
    <citation type="submission" date="2023-02" db="EMBL/GenBank/DDBJ databases">
        <title>LHISI_Scaffold_Assembly.</title>
        <authorList>
            <person name="Stuart O.P."/>
            <person name="Cleave R."/>
            <person name="Magrath M.J.L."/>
            <person name="Mikheyev A.S."/>
        </authorList>
    </citation>
    <scope>NUCLEOTIDE SEQUENCE [LARGE SCALE GENOMIC DNA]</scope>
    <source>
        <strain evidence="6">Daus_M_001</strain>
        <tissue evidence="6">Leg muscle</tissue>
    </source>
</reference>
<dbReference type="InterPro" id="IPR023271">
    <property type="entry name" value="Aquaporin-like"/>
</dbReference>
<keyword evidence="2" id="KW-0812">Transmembrane</keyword>
<evidence type="ECO:0000256" key="1">
    <source>
        <dbReference type="ARBA" id="ARBA00004141"/>
    </source>
</evidence>
<evidence type="ECO:0000313" key="6">
    <source>
        <dbReference type="EMBL" id="KAJ8893282.1"/>
    </source>
</evidence>
<accession>A0ABQ9I9D8</accession>
<comment type="subcellular location">
    <subcellularLocation>
        <location evidence="1">Membrane</location>
        <topology evidence="1">Multi-pass membrane protein</topology>
    </subcellularLocation>
</comment>